<dbReference type="EMBL" id="VTPC01003770">
    <property type="protein sequence ID" value="KAF2898047.1"/>
    <property type="molecule type" value="Genomic_DNA"/>
</dbReference>
<comment type="caution">
    <text evidence="1">The sequence shown here is derived from an EMBL/GenBank/DDBJ whole genome shotgun (WGS) entry which is preliminary data.</text>
</comment>
<sequence length="326" mass="36612">MQKILDEPDGRKEEGVKKALFGDVLNKQLQENYSKLHRIRDKQVFSKVVSGVLVQKYKHWIPKDSAAIYRRVNKSKPYTSLTVPLKPRTRIPERWKQAVQIFFFKMMVIVVWEPNISHSPPVILVHLQPIFKALPSGIKHVHFLIDGPVTQYCNKTMFYIMALKLSEQISGVEKFTWNYTESGHGKGAPDGVGATCKRTADFVVNAGGDINDIEQLVQSIQERCLGITCIAVDGQDIQAMTNTIEKEAANQRSFKGTITIDPKPKWRADDVFTESESENDVNLAEVPCKALDDEVAGPRGVQQLGYNTGDYVLVGFSAKSCIDMLL</sequence>
<reference evidence="1" key="1">
    <citation type="submission" date="2019-08" db="EMBL/GenBank/DDBJ databases">
        <title>The genome of the North American firefly Photinus pyralis.</title>
        <authorList>
            <consortium name="Photinus pyralis genome working group"/>
            <person name="Fallon T.R."/>
            <person name="Sander Lower S.E."/>
            <person name="Weng J.-K."/>
        </authorList>
    </citation>
    <scope>NUCLEOTIDE SEQUENCE</scope>
    <source>
        <strain evidence="1">TRF0915ILg1</strain>
        <tissue evidence="1">Whole body</tissue>
    </source>
</reference>
<dbReference type="PANTHER" id="PTHR46601:SF1">
    <property type="entry name" value="ADF-H DOMAIN-CONTAINING PROTEIN"/>
    <property type="match status" value="1"/>
</dbReference>
<organism evidence="1 2">
    <name type="scientific">Ignelater luminosus</name>
    <name type="common">Cucubano</name>
    <name type="synonym">Pyrophorus luminosus</name>
    <dbReference type="NCBI Taxonomy" id="2038154"/>
    <lineage>
        <taxon>Eukaryota</taxon>
        <taxon>Metazoa</taxon>
        <taxon>Ecdysozoa</taxon>
        <taxon>Arthropoda</taxon>
        <taxon>Hexapoda</taxon>
        <taxon>Insecta</taxon>
        <taxon>Pterygota</taxon>
        <taxon>Neoptera</taxon>
        <taxon>Endopterygota</taxon>
        <taxon>Coleoptera</taxon>
        <taxon>Polyphaga</taxon>
        <taxon>Elateriformia</taxon>
        <taxon>Elateroidea</taxon>
        <taxon>Elateridae</taxon>
        <taxon>Agrypninae</taxon>
        <taxon>Pyrophorini</taxon>
        <taxon>Ignelater</taxon>
    </lineage>
</organism>
<gene>
    <name evidence="1" type="ORF">ILUMI_08128</name>
</gene>
<name>A0A8K0GDQ1_IGNLU</name>
<keyword evidence="2" id="KW-1185">Reference proteome</keyword>
<dbReference type="OrthoDB" id="6774265at2759"/>
<accession>A0A8K0GDQ1</accession>
<protein>
    <submittedName>
        <fullName evidence="1">Uncharacterized protein</fullName>
    </submittedName>
</protein>
<dbReference type="AlphaFoldDB" id="A0A8K0GDQ1"/>
<dbReference type="PANTHER" id="PTHR46601">
    <property type="entry name" value="ULP_PROTEASE DOMAIN-CONTAINING PROTEIN"/>
    <property type="match status" value="1"/>
</dbReference>
<evidence type="ECO:0000313" key="2">
    <source>
        <dbReference type="Proteomes" id="UP000801492"/>
    </source>
</evidence>
<proteinExistence type="predicted"/>
<dbReference type="Proteomes" id="UP000801492">
    <property type="component" value="Unassembled WGS sequence"/>
</dbReference>
<evidence type="ECO:0000313" key="1">
    <source>
        <dbReference type="EMBL" id="KAF2898047.1"/>
    </source>
</evidence>